<keyword evidence="1" id="KW-0732">Signal</keyword>
<evidence type="ECO:0000313" key="4">
    <source>
        <dbReference type="EMBL" id="VAW47622.1"/>
    </source>
</evidence>
<feature type="region of interest" description="Disordered" evidence="3">
    <location>
        <begin position="166"/>
        <end position="211"/>
    </location>
</feature>
<dbReference type="PANTHER" id="PTHR30600">
    <property type="entry name" value="CYTOCHROME C PEROXIDASE-RELATED"/>
    <property type="match status" value="1"/>
</dbReference>
<sequence>MWTPVLFTDFQYYNLGLPRNTEFPFKALGSGGGSDPIIIFPGSGGGSGGNTGDDSQWSQNPALSQVDLGLDGVLDIRSERGRFKVPTLRNVELTAPYMHNGVLKTLKEVVQFYNLRNTGAWGVPEVGENVEQRRVGNLGLSSAQEDAIVAFLLTLTDGYVADNNSGGYGQGHKKNHHKKHSKKRKHDGDKKYSKKRKHDDHKKYSNKESLL</sequence>
<reference evidence="4" key="1">
    <citation type="submission" date="2018-06" db="EMBL/GenBank/DDBJ databases">
        <authorList>
            <person name="Zhirakovskaya E."/>
        </authorList>
    </citation>
    <scope>NUCLEOTIDE SEQUENCE</scope>
</reference>
<dbReference type="InterPro" id="IPR051395">
    <property type="entry name" value="Cytochrome_c_Peroxidase/MauG"/>
</dbReference>
<proteinExistence type="predicted"/>
<dbReference type="Gene3D" id="1.10.760.10">
    <property type="entry name" value="Cytochrome c-like domain"/>
    <property type="match status" value="1"/>
</dbReference>
<dbReference type="AlphaFoldDB" id="A0A3B0W8T3"/>
<evidence type="ECO:0000256" key="2">
    <source>
        <dbReference type="ARBA" id="ARBA00023002"/>
    </source>
</evidence>
<feature type="compositionally biased region" description="Basic residues" evidence="3">
    <location>
        <begin position="171"/>
        <end position="185"/>
    </location>
</feature>
<dbReference type="GO" id="GO:0004130">
    <property type="term" value="F:cytochrome-c peroxidase activity"/>
    <property type="evidence" value="ECO:0007669"/>
    <property type="project" value="UniProtKB-EC"/>
</dbReference>
<dbReference type="PANTHER" id="PTHR30600:SF10">
    <property type="entry name" value="BLL6722 PROTEIN"/>
    <property type="match status" value="1"/>
</dbReference>
<feature type="compositionally biased region" description="Basic and acidic residues" evidence="3">
    <location>
        <begin position="201"/>
        <end position="211"/>
    </location>
</feature>
<dbReference type="GO" id="GO:0020037">
    <property type="term" value="F:heme binding"/>
    <property type="evidence" value="ECO:0007669"/>
    <property type="project" value="InterPro"/>
</dbReference>
<dbReference type="SUPFAM" id="SSF46626">
    <property type="entry name" value="Cytochrome c"/>
    <property type="match status" value="1"/>
</dbReference>
<evidence type="ECO:0000256" key="3">
    <source>
        <dbReference type="SAM" id="MobiDB-lite"/>
    </source>
</evidence>
<organism evidence="4">
    <name type="scientific">hydrothermal vent metagenome</name>
    <dbReference type="NCBI Taxonomy" id="652676"/>
    <lineage>
        <taxon>unclassified sequences</taxon>
        <taxon>metagenomes</taxon>
        <taxon>ecological metagenomes</taxon>
    </lineage>
</organism>
<keyword evidence="2 4" id="KW-0560">Oxidoreductase</keyword>
<gene>
    <name evidence="4" type="ORF">MNBD_GAMMA04-1017</name>
</gene>
<dbReference type="EC" id="1.11.1.5" evidence="4"/>
<keyword evidence="4" id="KW-0575">Peroxidase</keyword>
<dbReference type="InterPro" id="IPR036909">
    <property type="entry name" value="Cyt_c-like_dom_sf"/>
</dbReference>
<dbReference type="EMBL" id="UOFB01000209">
    <property type="protein sequence ID" value="VAW47622.1"/>
    <property type="molecule type" value="Genomic_DNA"/>
</dbReference>
<name>A0A3B0W8T3_9ZZZZ</name>
<evidence type="ECO:0000256" key="1">
    <source>
        <dbReference type="ARBA" id="ARBA00022729"/>
    </source>
</evidence>
<accession>A0A3B0W8T3</accession>
<protein>
    <submittedName>
        <fullName evidence="4">Cytochrome c551 peroxidase</fullName>
        <ecNumber evidence="4">1.11.1.5</ecNumber>
    </submittedName>
</protein>
<dbReference type="GO" id="GO:0009055">
    <property type="term" value="F:electron transfer activity"/>
    <property type="evidence" value="ECO:0007669"/>
    <property type="project" value="InterPro"/>
</dbReference>